<evidence type="ECO:0000256" key="3">
    <source>
        <dbReference type="ARBA" id="ARBA00012438"/>
    </source>
</evidence>
<proteinExistence type="predicted"/>
<evidence type="ECO:0000256" key="11">
    <source>
        <dbReference type="SAM" id="Phobius"/>
    </source>
</evidence>
<feature type="transmembrane region" description="Helical" evidence="11">
    <location>
        <begin position="152"/>
        <end position="174"/>
    </location>
</feature>
<comment type="caution">
    <text evidence="14">The sequence shown here is derived from an EMBL/GenBank/DDBJ whole genome shotgun (WGS) entry which is preliminary data.</text>
</comment>
<dbReference type="InterPro" id="IPR003660">
    <property type="entry name" value="HAMP_dom"/>
</dbReference>
<dbReference type="SMART" id="SM00387">
    <property type="entry name" value="HATPase_c"/>
    <property type="match status" value="1"/>
</dbReference>
<reference evidence="14 15" key="1">
    <citation type="submission" date="2019-02" db="EMBL/GenBank/DDBJ databases">
        <title>Deep-cultivation of Planctomycetes and their phenomic and genomic characterization uncovers novel biology.</title>
        <authorList>
            <person name="Wiegand S."/>
            <person name="Jogler M."/>
            <person name="Boedeker C."/>
            <person name="Pinto D."/>
            <person name="Vollmers J."/>
            <person name="Rivas-Marin E."/>
            <person name="Kohn T."/>
            <person name="Peeters S.H."/>
            <person name="Heuer A."/>
            <person name="Rast P."/>
            <person name="Oberbeckmann S."/>
            <person name="Bunk B."/>
            <person name="Jeske O."/>
            <person name="Meyerdierks A."/>
            <person name="Storesund J.E."/>
            <person name="Kallscheuer N."/>
            <person name="Luecker S."/>
            <person name="Lage O.M."/>
            <person name="Pohl T."/>
            <person name="Merkel B.J."/>
            <person name="Hornburger P."/>
            <person name="Mueller R.-W."/>
            <person name="Bruemmer F."/>
            <person name="Labrenz M."/>
            <person name="Spormann A.M."/>
            <person name="Op Den Camp H."/>
            <person name="Overmann J."/>
            <person name="Amann R."/>
            <person name="Jetten M.S.M."/>
            <person name="Mascher T."/>
            <person name="Medema M.H."/>
            <person name="Devos D.P."/>
            <person name="Kaster A.-K."/>
            <person name="Ovreas L."/>
            <person name="Rohde M."/>
            <person name="Galperin M.Y."/>
            <person name="Jogler C."/>
        </authorList>
    </citation>
    <scope>NUCLEOTIDE SEQUENCE [LARGE SCALE GENOMIC DNA]</scope>
    <source>
        <strain evidence="14 15">Pla123a</strain>
    </source>
</reference>
<feature type="domain" description="Histidine kinase" evidence="12">
    <location>
        <begin position="248"/>
        <end position="462"/>
    </location>
</feature>
<keyword evidence="15" id="KW-1185">Reference proteome</keyword>
<dbReference type="PROSITE" id="PS50109">
    <property type="entry name" value="HIS_KIN"/>
    <property type="match status" value="1"/>
</dbReference>
<dbReference type="Pfam" id="PF02518">
    <property type="entry name" value="HATPase_c"/>
    <property type="match status" value="1"/>
</dbReference>
<sequence>MRWPLRNQILLPVLAVSFASVVVIGGANAWLAYAAARDAVVARVQGVADVLATSGFPLTPAVLRQMSGLTGAQLVLTDARGAPRAASLADPPEQLPVDKLVDTANSITLSQTVEVAGEWRLHAAMRMPQRAGRAPGELLHVLIPLAEYRRSLWAAVAPPLIVGALSLAAVAIAVNQIAKRIARTTARLGAEVGRLAEGDHRPLALPPRDDELAELCRAINRTAERLGVYEEEIRGAERAKTLAMLGAGLAHEIRNAATGARMAIDLHAEQCPARNDDAIAVARRQLRLIESQLQRYLRLGVEEGESRRQPTRLDDLVAEALPLVTPSAEHAAACVEWTPGAPEAVVAVDREAITQVVINLLQNALEAATQAAVGSPGAAPAVVRIATDADHDRWRLCVTDNGAGPSDELAARMFEPFVTSKPEGVGLGLALSQQATRRHRGQLCWRRDADLTRFELTLPLAPTDKP</sequence>
<evidence type="ECO:0000259" key="12">
    <source>
        <dbReference type="PROSITE" id="PS50109"/>
    </source>
</evidence>
<dbReference type="Pfam" id="PF00672">
    <property type="entry name" value="HAMP"/>
    <property type="match status" value="1"/>
</dbReference>
<dbReference type="GO" id="GO:0004673">
    <property type="term" value="F:protein histidine kinase activity"/>
    <property type="evidence" value="ECO:0007669"/>
    <property type="project" value="UniProtKB-EC"/>
</dbReference>
<keyword evidence="5 14" id="KW-0808">Transferase</keyword>
<accession>A0A5C5YIF9</accession>
<keyword evidence="4" id="KW-0597">Phosphoprotein</keyword>
<evidence type="ECO:0000313" key="14">
    <source>
        <dbReference type="EMBL" id="TWT74653.1"/>
    </source>
</evidence>
<dbReference type="OrthoDB" id="1931120at2"/>
<dbReference type="GO" id="GO:0000160">
    <property type="term" value="P:phosphorelay signal transduction system"/>
    <property type="evidence" value="ECO:0007669"/>
    <property type="project" value="UniProtKB-KW"/>
</dbReference>
<dbReference type="InterPro" id="IPR005467">
    <property type="entry name" value="His_kinase_dom"/>
</dbReference>
<keyword evidence="10 11" id="KW-0472">Membrane</keyword>
<keyword evidence="8 11" id="KW-1133">Transmembrane helix</keyword>
<dbReference type="InterPro" id="IPR003594">
    <property type="entry name" value="HATPase_dom"/>
</dbReference>
<comment type="catalytic activity">
    <reaction evidence="1">
        <text>ATP + protein L-histidine = ADP + protein N-phospho-L-histidine.</text>
        <dbReference type="EC" id="2.7.13.3"/>
    </reaction>
</comment>
<dbReference type="PRINTS" id="PR00344">
    <property type="entry name" value="BCTRLSENSOR"/>
</dbReference>
<evidence type="ECO:0000256" key="2">
    <source>
        <dbReference type="ARBA" id="ARBA00004370"/>
    </source>
</evidence>
<evidence type="ECO:0000256" key="5">
    <source>
        <dbReference type="ARBA" id="ARBA00022679"/>
    </source>
</evidence>
<gene>
    <name evidence="14" type="primary">fixL_4</name>
    <name evidence="14" type="ORF">Pla123a_34770</name>
</gene>
<keyword evidence="6 11" id="KW-0812">Transmembrane</keyword>
<dbReference type="Gene3D" id="3.30.565.10">
    <property type="entry name" value="Histidine kinase-like ATPase, C-terminal domain"/>
    <property type="match status" value="1"/>
</dbReference>
<organism evidence="14 15">
    <name type="scientific">Posidoniimonas polymericola</name>
    <dbReference type="NCBI Taxonomy" id="2528002"/>
    <lineage>
        <taxon>Bacteria</taxon>
        <taxon>Pseudomonadati</taxon>
        <taxon>Planctomycetota</taxon>
        <taxon>Planctomycetia</taxon>
        <taxon>Pirellulales</taxon>
        <taxon>Lacipirellulaceae</taxon>
        <taxon>Posidoniimonas</taxon>
    </lineage>
</organism>
<dbReference type="EMBL" id="SJPO01000008">
    <property type="protein sequence ID" value="TWT74653.1"/>
    <property type="molecule type" value="Genomic_DNA"/>
</dbReference>
<evidence type="ECO:0000256" key="7">
    <source>
        <dbReference type="ARBA" id="ARBA00022777"/>
    </source>
</evidence>
<evidence type="ECO:0000256" key="4">
    <source>
        <dbReference type="ARBA" id="ARBA00022553"/>
    </source>
</evidence>
<dbReference type="SUPFAM" id="SSF55874">
    <property type="entry name" value="ATPase domain of HSP90 chaperone/DNA topoisomerase II/histidine kinase"/>
    <property type="match status" value="1"/>
</dbReference>
<evidence type="ECO:0000256" key="9">
    <source>
        <dbReference type="ARBA" id="ARBA00023012"/>
    </source>
</evidence>
<dbReference type="GO" id="GO:0016020">
    <property type="term" value="C:membrane"/>
    <property type="evidence" value="ECO:0007669"/>
    <property type="project" value="UniProtKB-SubCell"/>
</dbReference>
<feature type="domain" description="HAMP" evidence="13">
    <location>
        <begin position="179"/>
        <end position="231"/>
    </location>
</feature>
<dbReference type="InterPro" id="IPR004358">
    <property type="entry name" value="Sig_transdc_His_kin-like_C"/>
</dbReference>
<evidence type="ECO:0000256" key="8">
    <source>
        <dbReference type="ARBA" id="ARBA00022989"/>
    </source>
</evidence>
<dbReference type="RefSeq" id="WP_146589201.1">
    <property type="nucleotide sequence ID" value="NZ_SJPO01000008.1"/>
</dbReference>
<evidence type="ECO:0000259" key="13">
    <source>
        <dbReference type="PROSITE" id="PS50885"/>
    </source>
</evidence>
<dbReference type="AlphaFoldDB" id="A0A5C5YIF9"/>
<name>A0A5C5YIF9_9BACT</name>
<evidence type="ECO:0000256" key="10">
    <source>
        <dbReference type="ARBA" id="ARBA00023136"/>
    </source>
</evidence>
<evidence type="ECO:0000256" key="1">
    <source>
        <dbReference type="ARBA" id="ARBA00000085"/>
    </source>
</evidence>
<keyword evidence="7" id="KW-0418">Kinase</keyword>
<dbReference type="PANTHER" id="PTHR45436:SF5">
    <property type="entry name" value="SENSOR HISTIDINE KINASE TRCS"/>
    <property type="match status" value="1"/>
</dbReference>
<dbReference type="EC" id="2.7.13.3" evidence="3"/>
<keyword evidence="9" id="KW-0902">Two-component regulatory system</keyword>
<protein>
    <recommendedName>
        <fullName evidence="3">histidine kinase</fullName>
        <ecNumber evidence="3">2.7.13.3</ecNumber>
    </recommendedName>
</protein>
<evidence type="ECO:0000256" key="6">
    <source>
        <dbReference type="ARBA" id="ARBA00022692"/>
    </source>
</evidence>
<dbReference type="Proteomes" id="UP000318478">
    <property type="component" value="Unassembled WGS sequence"/>
</dbReference>
<dbReference type="InterPro" id="IPR050428">
    <property type="entry name" value="TCS_sensor_his_kinase"/>
</dbReference>
<dbReference type="InterPro" id="IPR036890">
    <property type="entry name" value="HATPase_C_sf"/>
</dbReference>
<dbReference type="PANTHER" id="PTHR45436">
    <property type="entry name" value="SENSOR HISTIDINE KINASE YKOH"/>
    <property type="match status" value="1"/>
</dbReference>
<dbReference type="Gene3D" id="1.10.287.130">
    <property type="match status" value="1"/>
</dbReference>
<comment type="subcellular location">
    <subcellularLocation>
        <location evidence="2">Membrane</location>
    </subcellularLocation>
</comment>
<dbReference type="PROSITE" id="PS50885">
    <property type="entry name" value="HAMP"/>
    <property type="match status" value="1"/>
</dbReference>
<evidence type="ECO:0000313" key="15">
    <source>
        <dbReference type="Proteomes" id="UP000318478"/>
    </source>
</evidence>